<evidence type="ECO:0000313" key="14">
    <source>
        <dbReference type="Proteomes" id="UP000007241"/>
    </source>
</evidence>
<evidence type="ECO:0000256" key="4">
    <source>
        <dbReference type="ARBA" id="ARBA00022723"/>
    </source>
</evidence>
<dbReference type="PROSITE" id="PS50178">
    <property type="entry name" value="ZF_FYVE"/>
    <property type="match status" value="1"/>
</dbReference>
<dbReference type="CDD" id="cd00160">
    <property type="entry name" value="RhoGEF"/>
    <property type="match status" value="1"/>
</dbReference>
<keyword evidence="5 8" id="KW-0863">Zinc-finger</keyword>
<dbReference type="PANTHER" id="PTHR12673">
    <property type="entry name" value="FACIOGENITAL DYSPLASIA PROTEIN"/>
    <property type="match status" value="1"/>
</dbReference>
<dbReference type="InterPro" id="IPR017455">
    <property type="entry name" value="Znf_FYVE-rel"/>
</dbReference>
<evidence type="ECO:0000256" key="6">
    <source>
        <dbReference type="ARBA" id="ARBA00022833"/>
    </source>
</evidence>
<dbReference type="Pfam" id="PF22697">
    <property type="entry name" value="SOS1_NGEF_PH"/>
    <property type="match status" value="1"/>
</dbReference>
<dbReference type="GO" id="GO:0005737">
    <property type="term" value="C:cytoplasm"/>
    <property type="evidence" value="ECO:0000318"/>
    <property type="project" value="GO_Central"/>
</dbReference>
<gene>
    <name evidence="13" type="ORF">BATDEDRAFT_35443</name>
</gene>
<evidence type="ECO:0000256" key="8">
    <source>
        <dbReference type="PROSITE-ProRule" id="PRU00091"/>
    </source>
</evidence>
<keyword evidence="14" id="KW-1185">Reference proteome</keyword>
<dbReference type="SUPFAM" id="SSF48065">
    <property type="entry name" value="DBL homology domain (DH-domain)"/>
    <property type="match status" value="1"/>
</dbReference>
<dbReference type="InterPro" id="IPR035899">
    <property type="entry name" value="DBL_dom_sf"/>
</dbReference>
<dbReference type="SMART" id="SM00325">
    <property type="entry name" value="RhoGEF"/>
    <property type="match status" value="1"/>
</dbReference>
<dbReference type="GO" id="GO:0005085">
    <property type="term" value="F:guanyl-nucleotide exchange factor activity"/>
    <property type="evidence" value="ECO:0000318"/>
    <property type="project" value="GO_Central"/>
</dbReference>
<evidence type="ECO:0000313" key="13">
    <source>
        <dbReference type="EMBL" id="EGF79541.1"/>
    </source>
</evidence>
<feature type="domain" description="PH" evidence="10">
    <location>
        <begin position="354"/>
        <end position="450"/>
    </location>
</feature>
<dbReference type="Pfam" id="PF01363">
    <property type="entry name" value="FYVE"/>
    <property type="match status" value="1"/>
</dbReference>
<sequence length="694" mass="78107">MTSSVITSAIKSVQSHIAFEDSKPIQPKYPRTHSHSQEQEQEQDELSDKYEPPSSSCVGLNSHRPSRLSVTSHSSTARNSTFSTSSSELVYESHEALLKQVTPQLPTPHVCNNTDLPITPISKRQKVAEEILETELRYVDCLTILNDIYYAPLLEACGTPNEIIAKKFITEVFSNLKDIFGVNCELKKQLKERIKSKPFDPDTTCIGDIFLMLASEALKLIYLTPYLKMYSLYVKNFNHAIALVSDISQKNTTFATFIKEQGMKPECKGRIFQTFLIEPVQRIPRYKLLLEDLLKRTPTQHPDHIGVVRALKLVSQVATFVNEDIRMHENVLQMIDIQKGLAGLNESLLAPGRRFIYRGAVTKISRKSHQARELILFSDVLIYASPGLLEDQFLFHRKLPLDQFRVEHVPDTETIKNAFQIVASEKSFAVYAETFEQKSKWIEILTSTTAEWCASLQSFKTAKSAQTHQCDYVAPVWVPDNRTDKCHICKQEFTLFHRKHHCRACGNIVCGSCSTKSFYIPHGHGERLERCCDMCFKDIVRDQKFRVQIPHPLSIDDERTELPASAPSAMKRTTLPRRSKAVDFAPSTVSDSSESSILSIKGSLLSSSMAASTATLWGALHPDLPNGCSLCCGIYTYLRPMQLCTKCHRDICSQCLSRSSKTLCDPCSRGLESDAVIIHEPGGGWSFQPTIGNT</sequence>
<dbReference type="STRING" id="684364.F4P650"/>
<dbReference type="GeneID" id="18240770"/>
<dbReference type="InterPro" id="IPR011993">
    <property type="entry name" value="PH-like_dom_sf"/>
</dbReference>
<evidence type="ECO:0000256" key="2">
    <source>
        <dbReference type="ARBA" id="ARBA00022490"/>
    </source>
</evidence>
<dbReference type="InterPro" id="IPR000219">
    <property type="entry name" value="DH_dom"/>
</dbReference>
<dbReference type="GO" id="GO:0008270">
    <property type="term" value="F:zinc ion binding"/>
    <property type="evidence" value="ECO:0007669"/>
    <property type="project" value="UniProtKB-KW"/>
</dbReference>
<keyword evidence="2" id="KW-0963">Cytoplasm</keyword>
<dbReference type="InterPro" id="IPR051092">
    <property type="entry name" value="FYVE_RhoGEF_PH"/>
</dbReference>
<dbReference type="Gene3D" id="3.30.40.10">
    <property type="entry name" value="Zinc/RING finger domain, C3HC4 (zinc finger)"/>
    <property type="match status" value="1"/>
</dbReference>
<dbReference type="PANTHER" id="PTHR12673:SF159">
    <property type="entry name" value="LD03170P"/>
    <property type="match status" value="1"/>
</dbReference>
<accession>F4P650</accession>
<dbReference type="PROSITE" id="PS50003">
    <property type="entry name" value="PH_DOMAIN"/>
    <property type="match status" value="1"/>
</dbReference>
<evidence type="ECO:0000256" key="3">
    <source>
        <dbReference type="ARBA" id="ARBA00022658"/>
    </source>
</evidence>
<feature type="domain" description="FYVE-type" evidence="12">
    <location>
        <begin position="480"/>
        <end position="540"/>
    </location>
</feature>
<dbReference type="InterPro" id="IPR011011">
    <property type="entry name" value="Znf_FYVE_PHD"/>
</dbReference>
<dbReference type="Proteomes" id="UP000007241">
    <property type="component" value="Unassembled WGS sequence"/>
</dbReference>
<dbReference type="GO" id="GO:0005856">
    <property type="term" value="C:cytoskeleton"/>
    <property type="evidence" value="ECO:0007669"/>
    <property type="project" value="UniProtKB-SubCell"/>
</dbReference>
<evidence type="ECO:0000256" key="7">
    <source>
        <dbReference type="ARBA" id="ARBA00023212"/>
    </source>
</evidence>
<dbReference type="Gene3D" id="2.30.29.30">
    <property type="entry name" value="Pleckstrin-homology domain (PH domain)/Phosphotyrosine-binding domain (PTB)"/>
    <property type="match status" value="1"/>
</dbReference>
<comment type="subcellular location">
    <subcellularLocation>
        <location evidence="1">Cytoplasm</location>
        <location evidence="1">Cytoskeleton</location>
    </subcellularLocation>
</comment>
<dbReference type="SMART" id="SM00064">
    <property type="entry name" value="FYVE"/>
    <property type="match status" value="1"/>
</dbReference>
<keyword evidence="4" id="KW-0479">Metal-binding</keyword>
<proteinExistence type="predicted"/>
<keyword evidence="7" id="KW-0206">Cytoskeleton</keyword>
<dbReference type="EMBL" id="GL882886">
    <property type="protein sequence ID" value="EGF79541.1"/>
    <property type="molecule type" value="Genomic_DNA"/>
</dbReference>
<dbReference type="InParanoid" id="F4P650"/>
<dbReference type="InterPro" id="IPR000306">
    <property type="entry name" value="Znf_FYVE"/>
</dbReference>
<evidence type="ECO:0000259" key="10">
    <source>
        <dbReference type="PROSITE" id="PS50003"/>
    </source>
</evidence>
<evidence type="ECO:0000259" key="12">
    <source>
        <dbReference type="PROSITE" id="PS50178"/>
    </source>
</evidence>
<dbReference type="InterPro" id="IPR013083">
    <property type="entry name" value="Znf_RING/FYVE/PHD"/>
</dbReference>
<dbReference type="SMART" id="SM00233">
    <property type="entry name" value="PH"/>
    <property type="match status" value="1"/>
</dbReference>
<evidence type="ECO:0000259" key="11">
    <source>
        <dbReference type="PROSITE" id="PS50010"/>
    </source>
</evidence>
<protein>
    <submittedName>
        <fullName evidence="13">Uncharacterized protein</fullName>
    </submittedName>
</protein>
<dbReference type="InterPro" id="IPR001849">
    <property type="entry name" value="PH_domain"/>
</dbReference>
<evidence type="ECO:0000256" key="5">
    <source>
        <dbReference type="ARBA" id="ARBA00022771"/>
    </source>
</evidence>
<feature type="compositionally biased region" description="Polar residues" evidence="9">
    <location>
        <begin position="68"/>
        <end position="85"/>
    </location>
</feature>
<organism evidence="13 14">
    <name type="scientific">Batrachochytrium dendrobatidis (strain JAM81 / FGSC 10211)</name>
    <name type="common">Frog chytrid fungus</name>
    <dbReference type="NCBI Taxonomy" id="684364"/>
    <lineage>
        <taxon>Eukaryota</taxon>
        <taxon>Fungi</taxon>
        <taxon>Fungi incertae sedis</taxon>
        <taxon>Chytridiomycota</taxon>
        <taxon>Chytridiomycota incertae sedis</taxon>
        <taxon>Chytridiomycetes</taxon>
        <taxon>Rhizophydiales</taxon>
        <taxon>Rhizophydiales incertae sedis</taxon>
        <taxon>Batrachochytrium</taxon>
    </lineage>
</organism>
<dbReference type="Pfam" id="PF00621">
    <property type="entry name" value="RhoGEF"/>
    <property type="match status" value="1"/>
</dbReference>
<dbReference type="SUPFAM" id="SSF50729">
    <property type="entry name" value="PH domain-like"/>
    <property type="match status" value="1"/>
</dbReference>
<dbReference type="Gene3D" id="1.20.900.10">
    <property type="entry name" value="Dbl homology (DH) domain"/>
    <property type="match status" value="1"/>
</dbReference>
<evidence type="ECO:0000256" key="9">
    <source>
        <dbReference type="SAM" id="MobiDB-lite"/>
    </source>
</evidence>
<dbReference type="HOGENOM" id="CLU_396883_0_0_1"/>
<feature type="domain" description="DH" evidence="11">
    <location>
        <begin position="123"/>
        <end position="324"/>
    </location>
</feature>
<dbReference type="SUPFAM" id="SSF57903">
    <property type="entry name" value="FYVE/PHD zinc finger"/>
    <property type="match status" value="2"/>
</dbReference>
<keyword evidence="6" id="KW-0862">Zinc</keyword>
<name>F4P650_BATDJ</name>
<feature type="region of interest" description="Disordered" evidence="9">
    <location>
        <begin position="16"/>
        <end position="85"/>
    </location>
</feature>
<dbReference type="InterPro" id="IPR055251">
    <property type="entry name" value="SOS1_NGEF_PH"/>
</dbReference>
<dbReference type="PROSITE" id="PS50010">
    <property type="entry name" value="DH_2"/>
    <property type="match status" value="1"/>
</dbReference>
<dbReference type="AlphaFoldDB" id="F4P650"/>
<dbReference type="OrthoDB" id="660555at2759"/>
<evidence type="ECO:0000256" key="1">
    <source>
        <dbReference type="ARBA" id="ARBA00004245"/>
    </source>
</evidence>
<dbReference type="RefSeq" id="XP_006680002.1">
    <property type="nucleotide sequence ID" value="XM_006679939.1"/>
</dbReference>
<keyword evidence="3" id="KW-0344">Guanine-nucleotide releasing factor</keyword>
<reference evidence="13 14" key="1">
    <citation type="submission" date="2009-12" db="EMBL/GenBank/DDBJ databases">
        <title>The draft genome of Batrachochytrium dendrobatidis.</title>
        <authorList>
            <consortium name="US DOE Joint Genome Institute (JGI-PGF)"/>
            <person name="Kuo A."/>
            <person name="Salamov A."/>
            <person name="Schmutz J."/>
            <person name="Lucas S."/>
            <person name="Pitluck S."/>
            <person name="Rosenblum E."/>
            <person name="Stajich J."/>
            <person name="Eisen M."/>
            <person name="Grigoriev I.V."/>
        </authorList>
    </citation>
    <scope>NUCLEOTIDE SEQUENCE [LARGE SCALE GENOMIC DNA]</scope>
    <source>
        <strain evidence="14">JAM81 / FGSC 10211</strain>
    </source>
</reference>